<sequence length="68" mass="7420">MTPFRPYGALSADATIPDTGNCGYSDLRNTQAAEGMQAGPEETVPCTDQSGQSWFVHLAWSLWPVMTR</sequence>
<dbReference type="AlphaFoldDB" id="A0A5N5EEC1"/>
<keyword evidence="2" id="KW-1185">Reference proteome</keyword>
<dbReference type="Proteomes" id="UP000326907">
    <property type="component" value="Unassembled WGS sequence"/>
</dbReference>
<evidence type="ECO:0000313" key="1">
    <source>
        <dbReference type="EMBL" id="KAB2588393.1"/>
    </source>
</evidence>
<evidence type="ECO:0000313" key="2">
    <source>
        <dbReference type="Proteomes" id="UP000326907"/>
    </source>
</evidence>
<reference evidence="1 2" key="1">
    <citation type="submission" date="2019-09" db="EMBL/GenBank/DDBJ databases">
        <authorList>
            <person name="Liu P."/>
        </authorList>
    </citation>
    <scope>NUCLEOTIDE SEQUENCE [LARGE SCALE GENOMIC DNA]</scope>
    <source>
        <strain evidence="1 2">TRM68085</strain>
    </source>
</reference>
<dbReference type="EMBL" id="VYUA01000050">
    <property type="protein sequence ID" value="KAB2588393.1"/>
    <property type="molecule type" value="Genomic_DNA"/>
</dbReference>
<protein>
    <submittedName>
        <fullName evidence="1">Uncharacterized protein</fullName>
    </submittedName>
</protein>
<name>A0A5N5EEC1_9ACTN</name>
<accession>A0A5N5EEC1</accession>
<organism evidence="1 2">
    <name type="scientific">Streptomyces arboris</name>
    <dbReference type="NCBI Taxonomy" id="2600619"/>
    <lineage>
        <taxon>Bacteria</taxon>
        <taxon>Bacillati</taxon>
        <taxon>Actinomycetota</taxon>
        <taxon>Actinomycetes</taxon>
        <taxon>Kitasatosporales</taxon>
        <taxon>Streptomycetaceae</taxon>
        <taxon>Streptomyces</taxon>
    </lineage>
</organism>
<proteinExistence type="predicted"/>
<dbReference type="RefSeq" id="WP_151513478.1">
    <property type="nucleotide sequence ID" value="NZ_VYUA01000050.1"/>
</dbReference>
<gene>
    <name evidence="1" type="ORF">F5983_32635</name>
</gene>
<comment type="caution">
    <text evidence="1">The sequence shown here is derived from an EMBL/GenBank/DDBJ whole genome shotgun (WGS) entry which is preliminary data.</text>
</comment>